<evidence type="ECO:0000256" key="2">
    <source>
        <dbReference type="ARBA" id="ARBA00023172"/>
    </source>
</evidence>
<dbReference type="Proteomes" id="UP001155586">
    <property type="component" value="Unassembled WGS sequence"/>
</dbReference>
<dbReference type="SUPFAM" id="SSF47823">
    <property type="entry name" value="lambda integrase-like, N-terminal domain"/>
    <property type="match status" value="1"/>
</dbReference>
<evidence type="ECO:0000313" key="4">
    <source>
        <dbReference type="EMBL" id="MCW8336025.1"/>
    </source>
</evidence>
<sequence>RKYSTIRRYLVTIGVVHRLLSLPDPTNNALLRNSVTKLRLAKKGDAKQAAEFTASHLNILNEKLSSSSSAKDVRDLAIYYVMFECALKRRELKSLSRTQLELVDNKYLVVLNEHKYALSLEGTVAVAKWINMSQNDSQYVFRGIDRHGNIGKNQLDDSSIYRIVRHAGDLIGGDLSFSGQSTRVGAARELAKQGVRVKDIQSFGRWQSIAMPYQYLGNVESSESEMVKFKSIKNWD</sequence>
<protein>
    <submittedName>
        <fullName evidence="4">Tyrosine-type recombinase/integrase</fullName>
    </submittedName>
</protein>
<dbReference type="Gene3D" id="1.10.150.130">
    <property type="match status" value="1"/>
</dbReference>
<dbReference type="InterPro" id="IPR010998">
    <property type="entry name" value="Integrase_recombinase_N"/>
</dbReference>
<keyword evidence="5" id="KW-1185">Reference proteome</keyword>
<dbReference type="AlphaFoldDB" id="A0A9X3HTP3"/>
<evidence type="ECO:0000259" key="3">
    <source>
        <dbReference type="PROSITE" id="PS51898"/>
    </source>
</evidence>
<feature type="domain" description="Tyr recombinase" evidence="3">
    <location>
        <begin position="47"/>
        <end position="230"/>
    </location>
</feature>
<feature type="non-terminal residue" evidence="4">
    <location>
        <position position="1"/>
    </location>
</feature>
<dbReference type="Pfam" id="PF00589">
    <property type="entry name" value="Phage_integrase"/>
    <property type="match status" value="1"/>
</dbReference>
<reference evidence="4" key="1">
    <citation type="submission" date="2022-02" db="EMBL/GenBank/DDBJ databases">
        <title>Vibrio sp. nov., a new bacterium isolated from Bohai sea, China.</title>
        <authorList>
            <person name="Yuan Y."/>
        </authorList>
    </citation>
    <scope>NUCLEOTIDE SEQUENCE</scope>
    <source>
        <strain evidence="4">DBSS07</strain>
    </source>
</reference>
<dbReference type="RefSeq" id="WP_265689089.1">
    <property type="nucleotide sequence ID" value="NZ_JAKRRX010000168.1"/>
</dbReference>
<dbReference type="Gene3D" id="1.10.443.10">
    <property type="entry name" value="Intergrase catalytic core"/>
    <property type="match status" value="1"/>
</dbReference>
<dbReference type="InterPro" id="IPR013762">
    <property type="entry name" value="Integrase-like_cat_sf"/>
</dbReference>
<gene>
    <name evidence="4" type="ORF">MD483_19635</name>
</gene>
<dbReference type="GO" id="GO:0006310">
    <property type="term" value="P:DNA recombination"/>
    <property type="evidence" value="ECO:0007669"/>
    <property type="project" value="UniProtKB-KW"/>
</dbReference>
<dbReference type="InterPro" id="IPR011010">
    <property type="entry name" value="DNA_brk_join_enz"/>
</dbReference>
<evidence type="ECO:0000313" key="5">
    <source>
        <dbReference type="Proteomes" id="UP001155586"/>
    </source>
</evidence>
<dbReference type="EMBL" id="JAKRRX010000168">
    <property type="protein sequence ID" value="MCW8336025.1"/>
    <property type="molecule type" value="Genomic_DNA"/>
</dbReference>
<name>A0A9X3HTP3_9VIBR</name>
<keyword evidence="2" id="KW-0233">DNA recombination</keyword>
<accession>A0A9X3HTP3</accession>
<organism evidence="4 5">
    <name type="scientific">Vibrio paucivorans</name>
    <dbReference type="NCBI Taxonomy" id="2829489"/>
    <lineage>
        <taxon>Bacteria</taxon>
        <taxon>Pseudomonadati</taxon>
        <taxon>Pseudomonadota</taxon>
        <taxon>Gammaproteobacteria</taxon>
        <taxon>Vibrionales</taxon>
        <taxon>Vibrionaceae</taxon>
        <taxon>Vibrio</taxon>
    </lineage>
</organism>
<proteinExistence type="predicted"/>
<keyword evidence="1" id="KW-0238">DNA-binding</keyword>
<dbReference type="InterPro" id="IPR002104">
    <property type="entry name" value="Integrase_catalytic"/>
</dbReference>
<comment type="caution">
    <text evidence="4">The sequence shown here is derived from an EMBL/GenBank/DDBJ whole genome shotgun (WGS) entry which is preliminary data.</text>
</comment>
<dbReference type="GO" id="GO:0015074">
    <property type="term" value="P:DNA integration"/>
    <property type="evidence" value="ECO:0007669"/>
    <property type="project" value="InterPro"/>
</dbReference>
<dbReference type="GO" id="GO:0003677">
    <property type="term" value="F:DNA binding"/>
    <property type="evidence" value="ECO:0007669"/>
    <property type="project" value="UniProtKB-KW"/>
</dbReference>
<dbReference type="PROSITE" id="PS51898">
    <property type="entry name" value="TYR_RECOMBINASE"/>
    <property type="match status" value="1"/>
</dbReference>
<evidence type="ECO:0000256" key="1">
    <source>
        <dbReference type="ARBA" id="ARBA00023125"/>
    </source>
</evidence>
<dbReference type="SUPFAM" id="SSF56349">
    <property type="entry name" value="DNA breaking-rejoining enzymes"/>
    <property type="match status" value="1"/>
</dbReference>